<protein>
    <recommendedName>
        <fullName evidence="3">PAS domain-containing protein</fullName>
    </recommendedName>
</protein>
<evidence type="ECO:0008006" key="3">
    <source>
        <dbReference type="Google" id="ProtNLM"/>
    </source>
</evidence>
<dbReference type="OrthoDB" id="8480244at2"/>
<evidence type="ECO:0000313" key="2">
    <source>
        <dbReference type="Proteomes" id="UP000006377"/>
    </source>
</evidence>
<dbReference type="EMBL" id="CP000774">
    <property type="protein sequence ID" value="ABS62699.1"/>
    <property type="molecule type" value="Genomic_DNA"/>
</dbReference>
<dbReference type="Pfam" id="PF07310">
    <property type="entry name" value="PAS_5"/>
    <property type="match status" value="1"/>
</dbReference>
<sequence length="178" mass="20081">MQIAAGYRTPDSADVMAEADAHGIAFRRLKELREPLCRDMLAYWNEIREGRSMPRPDEIDPVRFARYMPNLLMVQVNWQPFDLTYRLLGGEVVNAHGANFRGRRVLDSPSHTGRFNEVLFAFYKFVAGEKRPYAVCGTMEYVAKGPVEVEAVYLPLSLDGSCTDRILGAVVSRPLPGK</sequence>
<dbReference type="STRING" id="402881.Plav_1077"/>
<dbReference type="AlphaFoldDB" id="A7HS16"/>
<reference evidence="1 2" key="1">
    <citation type="journal article" date="2011" name="Stand. Genomic Sci.">
        <title>Complete genome sequence of Parvibaculum lavamentivorans type strain (DS-1(T)).</title>
        <authorList>
            <person name="Schleheck D."/>
            <person name="Weiss M."/>
            <person name="Pitluck S."/>
            <person name="Bruce D."/>
            <person name="Land M.L."/>
            <person name="Han S."/>
            <person name="Saunders E."/>
            <person name="Tapia R."/>
            <person name="Detter C."/>
            <person name="Brettin T."/>
            <person name="Han J."/>
            <person name="Woyke T."/>
            <person name="Goodwin L."/>
            <person name="Pennacchio L."/>
            <person name="Nolan M."/>
            <person name="Cook A.M."/>
            <person name="Kjelleberg S."/>
            <person name="Thomas T."/>
        </authorList>
    </citation>
    <scope>NUCLEOTIDE SEQUENCE [LARGE SCALE GENOMIC DNA]</scope>
    <source>
        <strain evidence="2">DS-1 / DSM 13023 / NCIMB 13966</strain>
    </source>
</reference>
<keyword evidence="2" id="KW-1185">Reference proteome</keyword>
<dbReference type="RefSeq" id="WP_012109955.1">
    <property type="nucleotide sequence ID" value="NC_009719.1"/>
</dbReference>
<gene>
    <name evidence="1" type="ordered locus">Plav_1077</name>
</gene>
<dbReference type="KEGG" id="pla:Plav_1077"/>
<dbReference type="InterPro" id="IPR009922">
    <property type="entry name" value="DUF1457"/>
</dbReference>
<accession>A7HS16</accession>
<evidence type="ECO:0000313" key="1">
    <source>
        <dbReference type="EMBL" id="ABS62699.1"/>
    </source>
</evidence>
<dbReference type="Proteomes" id="UP000006377">
    <property type="component" value="Chromosome"/>
</dbReference>
<dbReference type="eggNOG" id="COG5388">
    <property type="taxonomic scope" value="Bacteria"/>
</dbReference>
<dbReference type="HOGENOM" id="CLU_1509214_0_0_5"/>
<organism evidence="1 2">
    <name type="scientific">Parvibaculum lavamentivorans (strain DS-1 / DSM 13023 / NCIMB 13966)</name>
    <dbReference type="NCBI Taxonomy" id="402881"/>
    <lineage>
        <taxon>Bacteria</taxon>
        <taxon>Pseudomonadati</taxon>
        <taxon>Pseudomonadota</taxon>
        <taxon>Alphaproteobacteria</taxon>
        <taxon>Hyphomicrobiales</taxon>
        <taxon>Parvibaculaceae</taxon>
        <taxon>Parvibaculum</taxon>
    </lineage>
</organism>
<proteinExistence type="predicted"/>
<name>A7HS16_PARL1</name>